<keyword evidence="2" id="KW-0663">Pyridoxal phosphate</keyword>
<evidence type="ECO:0000256" key="3">
    <source>
        <dbReference type="ARBA" id="ARBA00023239"/>
    </source>
</evidence>
<dbReference type="EMBL" id="CAQQ02187286">
    <property type="status" value="NOT_ANNOTATED_CDS"/>
    <property type="molecule type" value="Genomic_DNA"/>
</dbReference>
<comment type="cofactor">
    <cofactor evidence="1">
        <name>pyridoxal 5'-phosphate</name>
        <dbReference type="ChEBI" id="CHEBI:597326"/>
    </cofactor>
</comment>
<dbReference type="PANTHER" id="PTHR42735:SF1">
    <property type="entry name" value="PYRIDOXAL-DEPENDENT DECARBOXYLASE DOMAIN-CONTAINING PROTEIN 1-RELATED"/>
    <property type="match status" value="1"/>
</dbReference>
<dbReference type="InterPro" id="IPR050477">
    <property type="entry name" value="GrpII_AminoAcid_Decarb"/>
</dbReference>
<dbReference type="Pfam" id="PF22937">
    <property type="entry name" value="PDXDC1-like_cen2"/>
    <property type="match status" value="1"/>
</dbReference>
<name>T1GB99_MEGSC</name>
<dbReference type="OMA" id="MNEWNKK"/>
<keyword evidence="3" id="KW-0456">Lyase</keyword>
<evidence type="ECO:0000256" key="2">
    <source>
        <dbReference type="ARBA" id="ARBA00022898"/>
    </source>
</evidence>
<feature type="domain" description="PDXDC1-like third" evidence="4">
    <location>
        <begin position="10"/>
        <end position="113"/>
    </location>
</feature>
<reference evidence="5" key="2">
    <citation type="submission" date="2015-06" db="UniProtKB">
        <authorList>
            <consortium name="EnsemblMetazoa"/>
        </authorList>
    </citation>
    <scope>IDENTIFICATION</scope>
</reference>
<reference evidence="6" key="1">
    <citation type="submission" date="2013-02" db="EMBL/GenBank/DDBJ databases">
        <authorList>
            <person name="Hughes D."/>
        </authorList>
    </citation>
    <scope>NUCLEOTIDE SEQUENCE</scope>
    <source>
        <strain>Durham</strain>
        <strain evidence="6">NC isolate 2 -- Noor lab</strain>
    </source>
</reference>
<evidence type="ECO:0000256" key="1">
    <source>
        <dbReference type="ARBA" id="ARBA00001933"/>
    </source>
</evidence>
<evidence type="ECO:0000259" key="4">
    <source>
        <dbReference type="Pfam" id="PF22937"/>
    </source>
</evidence>
<dbReference type="HOGENOM" id="CLU_1393320_0_0_1"/>
<evidence type="ECO:0000313" key="6">
    <source>
        <dbReference type="Proteomes" id="UP000015102"/>
    </source>
</evidence>
<sequence>MATITHKATFNDLVEKSDVLRIVNLPDWAGMGGVQFVPEGWESILTDQAKTELNKLNIDLVEALKTTDSAFSMGEGSDGLICVRFGMVTHETDVEELLDLVVSVGKSVQENSKVLDTMSEIVKKGIEAATADLQRETEEKLWQEGLLRHVPVFGRVMNWWSPPEKESGIRGRSLNLTQGVVESTENIYKYHMQMTG</sequence>
<dbReference type="Proteomes" id="UP000015102">
    <property type="component" value="Unassembled WGS sequence"/>
</dbReference>
<keyword evidence="6" id="KW-1185">Reference proteome</keyword>
<organism evidence="5 6">
    <name type="scientific">Megaselia scalaris</name>
    <name type="common">Humpbacked fly</name>
    <name type="synonym">Phora scalaris</name>
    <dbReference type="NCBI Taxonomy" id="36166"/>
    <lineage>
        <taxon>Eukaryota</taxon>
        <taxon>Metazoa</taxon>
        <taxon>Ecdysozoa</taxon>
        <taxon>Arthropoda</taxon>
        <taxon>Hexapoda</taxon>
        <taxon>Insecta</taxon>
        <taxon>Pterygota</taxon>
        <taxon>Neoptera</taxon>
        <taxon>Endopterygota</taxon>
        <taxon>Diptera</taxon>
        <taxon>Brachycera</taxon>
        <taxon>Muscomorpha</taxon>
        <taxon>Platypezoidea</taxon>
        <taxon>Phoridae</taxon>
        <taxon>Megaseliini</taxon>
        <taxon>Megaselia</taxon>
    </lineage>
</organism>
<dbReference type="EMBL" id="CAQQ02187285">
    <property type="status" value="NOT_ANNOTATED_CDS"/>
    <property type="molecule type" value="Genomic_DNA"/>
</dbReference>
<protein>
    <recommendedName>
        <fullName evidence="4">PDXDC1-like third domain-containing protein</fullName>
    </recommendedName>
</protein>
<dbReference type="PANTHER" id="PTHR42735">
    <property type="match status" value="1"/>
</dbReference>
<dbReference type="EnsemblMetazoa" id="MESCA000526-RA">
    <property type="protein sequence ID" value="MESCA000526-PA"/>
    <property type="gene ID" value="MESCA000526"/>
</dbReference>
<dbReference type="AlphaFoldDB" id="T1GB99"/>
<accession>T1GB99</accession>
<dbReference type="STRING" id="36166.T1GB99"/>
<proteinExistence type="predicted"/>
<evidence type="ECO:0000313" key="5">
    <source>
        <dbReference type="EnsemblMetazoa" id="MESCA000526-PA"/>
    </source>
</evidence>
<dbReference type="InterPro" id="IPR055102">
    <property type="entry name" value="PDXDC1-like_3rd"/>
</dbReference>